<dbReference type="EMBL" id="MZ089777">
    <property type="protein sequence ID" value="QXN75147.1"/>
    <property type="molecule type" value="Genomic_DNA"/>
</dbReference>
<sequence length="49" mass="5275">MMVYTKGKPGKLSVVVVNATAQELSLVRSVLAGVDDGGVKFLRIEEKLK</sequence>
<protein>
    <submittedName>
        <fullName evidence="1">Uncharacterized protein</fullName>
    </submittedName>
</protein>
<accession>A0A8F5RC14</accession>
<reference evidence="1" key="1">
    <citation type="submission" date="2021-04" db="EMBL/GenBank/DDBJ databases">
        <title>Genomes of microviruses identified in yellow-bellied marmot fecal samples.</title>
        <authorList>
            <person name="Varsani A."/>
            <person name="Kraberger S."/>
            <person name="Chatterjee A."/>
            <person name="Richet C."/>
            <person name="Fontenele R.S."/>
            <person name="Schmidlin K."/>
            <person name="Blumstein D.T."/>
        </authorList>
    </citation>
    <scope>NUCLEOTIDE SEQUENCE</scope>
    <source>
        <strain evidence="1">Mar31</strain>
    </source>
</reference>
<evidence type="ECO:0000313" key="1">
    <source>
        <dbReference type="EMBL" id="QXN75147.1"/>
    </source>
</evidence>
<proteinExistence type="predicted"/>
<name>A0A8F5RC14_9VIRU</name>
<organism evidence="1">
    <name type="scientific">Microvirus mar31</name>
    <dbReference type="NCBI Taxonomy" id="2851165"/>
    <lineage>
        <taxon>Viruses</taxon>
        <taxon>Monodnaviria</taxon>
        <taxon>Sangervirae</taxon>
        <taxon>Phixviricota</taxon>
        <taxon>Malgrandaviricetes</taxon>
        <taxon>Petitvirales</taxon>
        <taxon>Microviridae</taxon>
    </lineage>
</organism>